<evidence type="ECO:0000256" key="3">
    <source>
        <dbReference type="ARBA" id="ARBA00012663"/>
    </source>
</evidence>
<evidence type="ECO:0000256" key="4">
    <source>
        <dbReference type="ARBA" id="ARBA00022801"/>
    </source>
</evidence>
<comment type="similarity">
    <text evidence="2">Belongs to the glycosyl hydrolase 20 family.</text>
</comment>
<dbReference type="InterPro" id="IPR008979">
    <property type="entry name" value="Galactose-bd-like_sf"/>
</dbReference>
<feature type="signal peptide" evidence="7">
    <location>
        <begin position="1"/>
        <end position="21"/>
    </location>
</feature>
<evidence type="ECO:0000256" key="6">
    <source>
        <dbReference type="PIRSR" id="PIRSR625705-1"/>
    </source>
</evidence>
<dbReference type="GO" id="GO:0005975">
    <property type="term" value="P:carbohydrate metabolic process"/>
    <property type="evidence" value="ECO:0007669"/>
    <property type="project" value="InterPro"/>
</dbReference>
<evidence type="ECO:0000256" key="1">
    <source>
        <dbReference type="ARBA" id="ARBA00001231"/>
    </source>
</evidence>
<dbReference type="GO" id="GO:0030203">
    <property type="term" value="P:glycosaminoglycan metabolic process"/>
    <property type="evidence" value="ECO:0007669"/>
    <property type="project" value="TreeGrafter"/>
</dbReference>
<dbReference type="PROSITE" id="PS50022">
    <property type="entry name" value="FA58C_3"/>
    <property type="match status" value="1"/>
</dbReference>
<comment type="caution">
    <text evidence="9">The sequence shown here is derived from an EMBL/GenBank/DDBJ whole genome shotgun (WGS) entry which is preliminary data.</text>
</comment>
<dbReference type="CDD" id="cd06563">
    <property type="entry name" value="GH20_chitobiase-like"/>
    <property type="match status" value="1"/>
</dbReference>
<keyword evidence="4" id="KW-0378">Hydrolase</keyword>
<dbReference type="Gene3D" id="2.60.120.260">
    <property type="entry name" value="Galactose-binding domain-like"/>
    <property type="match status" value="1"/>
</dbReference>
<evidence type="ECO:0000313" key="10">
    <source>
        <dbReference type="Proteomes" id="UP000283850"/>
    </source>
</evidence>
<dbReference type="PRINTS" id="PR00738">
    <property type="entry name" value="GLHYDRLASE20"/>
</dbReference>
<feature type="active site" description="Proton donor" evidence="6">
    <location>
        <position position="333"/>
    </location>
</feature>
<accession>A0A412YIU4</accession>
<dbReference type="PROSITE" id="PS51257">
    <property type="entry name" value="PROKAR_LIPOPROTEIN"/>
    <property type="match status" value="1"/>
</dbReference>
<dbReference type="Pfam" id="PF00754">
    <property type="entry name" value="F5_F8_type_C"/>
    <property type="match status" value="1"/>
</dbReference>
<proteinExistence type="inferred from homology"/>
<dbReference type="RefSeq" id="WP_022393345.1">
    <property type="nucleotide sequence ID" value="NZ_QRZF01000002.1"/>
</dbReference>
<protein>
    <recommendedName>
        <fullName evidence="3">beta-N-acetylhexosaminidase</fullName>
        <ecNumber evidence="3">3.2.1.52</ecNumber>
    </recommendedName>
</protein>
<dbReference type="PANTHER" id="PTHR22600:SF57">
    <property type="entry name" value="BETA-N-ACETYLHEXOSAMINIDASE"/>
    <property type="match status" value="1"/>
</dbReference>
<dbReference type="InterPro" id="IPR017853">
    <property type="entry name" value="GH"/>
</dbReference>
<reference evidence="9 10" key="1">
    <citation type="submission" date="2018-08" db="EMBL/GenBank/DDBJ databases">
        <title>A genome reference for cultivated species of the human gut microbiota.</title>
        <authorList>
            <person name="Zou Y."/>
            <person name="Xue W."/>
            <person name="Luo G."/>
        </authorList>
    </citation>
    <scope>NUCLEOTIDE SEQUENCE [LARGE SCALE GENOMIC DNA]</scope>
    <source>
        <strain evidence="9 10">AF14-32</strain>
    </source>
</reference>
<dbReference type="SUPFAM" id="SSF51445">
    <property type="entry name" value="(Trans)glycosidases"/>
    <property type="match status" value="1"/>
</dbReference>
<evidence type="ECO:0000256" key="7">
    <source>
        <dbReference type="SAM" id="SignalP"/>
    </source>
</evidence>
<feature type="domain" description="F5/8 type C" evidence="8">
    <location>
        <begin position="609"/>
        <end position="745"/>
    </location>
</feature>
<dbReference type="Pfam" id="PF02838">
    <property type="entry name" value="Glyco_hydro_20b"/>
    <property type="match status" value="1"/>
</dbReference>
<dbReference type="AlphaFoldDB" id="A0A412YIU4"/>
<dbReference type="SUPFAM" id="SSF55545">
    <property type="entry name" value="beta-N-acetylhexosaminidase-like domain"/>
    <property type="match status" value="1"/>
</dbReference>
<dbReference type="Pfam" id="PF00728">
    <property type="entry name" value="Glyco_hydro_20"/>
    <property type="match status" value="1"/>
</dbReference>
<dbReference type="GO" id="GO:0016020">
    <property type="term" value="C:membrane"/>
    <property type="evidence" value="ECO:0007669"/>
    <property type="project" value="TreeGrafter"/>
</dbReference>
<dbReference type="Gene3D" id="3.30.379.10">
    <property type="entry name" value="Chitobiase/beta-hexosaminidase domain 2-like"/>
    <property type="match status" value="1"/>
</dbReference>
<feature type="chain" id="PRO_5019172807" description="beta-N-acetylhexosaminidase" evidence="7">
    <location>
        <begin position="22"/>
        <end position="774"/>
    </location>
</feature>
<evidence type="ECO:0000313" key="9">
    <source>
        <dbReference type="EMBL" id="RGV57347.1"/>
    </source>
</evidence>
<evidence type="ECO:0000259" key="8">
    <source>
        <dbReference type="PROSITE" id="PS50022"/>
    </source>
</evidence>
<name>A0A412YIU4_9BACE</name>
<dbReference type="Gene3D" id="3.20.20.80">
    <property type="entry name" value="Glycosidases"/>
    <property type="match status" value="1"/>
</dbReference>
<dbReference type="InterPro" id="IPR026876">
    <property type="entry name" value="Fn3_assoc_repeat"/>
</dbReference>
<dbReference type="EC" id="3.2.1.52" evidence="3"/>
<dbReference type="InterPro" id="IPR015882">
    <property type="entry name" value="HEX_bac_N"/>
</dbReference>
<keyword evidence="5" id="KW-0326">Glycosidase</keyword>
<dbReference type="Pfam" id="PF13287">
    <property type="entry name" value="Fn3_assoc"/>
    <property type="match status" value="1"/>
</dbReference>
<gene>
    <name evidence="9" type="ORF">DWW10_04725</name>
</gene>
<comment type="catalytic activity">
    <reaction evidence="1">
        <text>Hydrolysis of terminal non-reducing N-acetyl-D-hexosamine residues in N-acetyl-beta-D-hexosaminides.</text>
        <dbReference type="EC" id="3.2.1.52"/>
    </reaction>
</comment>
<keyword evidence="7" id="KW-0732">Signal</keyword>
<dbReference type="GO" id="GO:0004563">
    <property type="term" value="F:beta-N-acetylhexosaminidase activity"/>
    <property type="evidence" value="ECO:0007669"/>
    <property type="project" value="UniProtKB-EC"/>
</dbReference>
<sequence length="774" mass="86666">MKALFKLVGLLAMAGIWSSCGNNKEIANYQVIPLPQEVTMTSDGEFAINNGTQILYPENNEKMQRNAQFLAGYLKEATGTDYVVEAGVEGKGNILLCLGLEGERPEAYRLGVTSEGITITGASEAGVFYGIQTLRKSITPVKNSTPVLASVDIKDYPRFSYRGVHLDVSRHFFAIDEVKSFIDMMALHNMNRLHWHLSDDQGWRLEIKKYPLLTEIGSKRKETVIGRNSGEYDGKPYGGFYTQEQAREIVAYAAERYITVIPEIDLPGHMQAALAAYPNLGCTGGPYEVWTQWGVSDNVLCAGTDSVLTFIDDVLSEVMDIFPSQYIHVGGDECPKAKWVTCPKCQARIKTLGIKSDARHSKEEYLQSFIINHAEKFVNSHGRRIIGWDEILEGGLAPDATVMSWRGEGGGIEAARQKHDVIMTPNTYLYFDYYQTKDTENEPLAIGGYLPIERVYSYEPMPASLTSEEQKYIIGVQANHWAEYIPTYSQLQYMALPRWAALAEVQWTNPEKKNYEDFLSRLPRLINIYALEGYNYATHVFDVKADFVANSADGTVDVVMTTIDHAPIHYTLDGTEPTVASPVADSILVIKQSCTLNALAIRTTGNSRMLTEKIAFSKSTSKPTKANQPINRQYQFNGVTTLTDGLKGNGNYKTGRWIAFYRNDMDVTIDLQQPTEISTVSFTTCVEKGDWVFDARGFTVEVSDDGENFTKVASEEYPVMKADDRNGLYEHKLTFTPVKTRYVRVMVPSEKSIPQWHGGRGNPAFLFVDEITID</sequence>
<organism evidence="9 10">
    <name type="scientific">Bacteroides intestinalis</name>
    <dbReference type="NCBI Taxonomy" id="329854"/>
    <lineage>
        <taxon>Bacteria</taxon>
        <taxon>Pseudomonadati</taxon>
        <taxon>Bacteroidota</taxon>
        <taxon>Bacteroidia</taxon>
        <taxon>Bacteroidales</taxon>
        <taxon>Bacteroidaceae</taxon>
        <taxon>Bacteroides</taxon>
    </lineage>
</organism>
<evidence type="ECO:0000256" key="2">
    <source>
        <dbReference type="ARBA" id="ARBA00006285"/>
    </source>
</evidence>
<dbReference type="SUPFAM" id="SSF49785">
    <property type="entry name" value="Galactose-binding domain-like"/>
    <property type="match status" value="1"/>
</dbReference>
<dbReference type="Proteomes" id="UP000283850">
    <property type="component" value="Unassembled WGS sequence"/>
</dbReference>
<dbReference type="InterPro" id="IPR025705">
    <property type="entry name" value="Beta_hexosaminidase_sua/sub"/>
</dbReference>
<dbReference type="InterPro" id="IPR000421">
    <property type="entry name" value="FA58C"/>
</dbReference>
<dbReference type="InterPro" id="IPR029018">
    <property type="entry name" value="Hex-like_dom2"/>
</dbReference>
<dbReference type="PANTHER" id="PTHR22600">
    <property type="entry name" value="BETA-HEXOSAMINIDASE"/>
    <property type="match status" value="1"/>
</dbReference>
<dbReference type="EMBL" id="QRZF01000002">
    <property type="protein sequence ID" value="RGV57347.1"/>
    <property type="molecule type" value="Genomic_DNA"/>
</dbReference>
<dbReference type="InterPro" id="IPR015883">
    <property type="entry name" value="Glyco_hydro_20_cat"/>
</dbReference>
<evidence type="ECO:0000256" key="5">
    <source>
        <dbReference type="ARBA" id="ARBA00023295"/>
    </source>
</evidence>